<name>A0A7I7SDZ3_9MYCO</name>
<evidence type="ECO:0000313" key="2">
    <source>
        <dbReference type="Proteomes" id="UP000193577"/>
    </source>
</evidence>
<gene>
    <name evidence="1" type="ORF">B8W67_05455</name>
</gene>
<keyword evidence="2" id="KW-1185">Reference proteome</keyword>
<accession>A0A7I7SDZ3</accession>
<reference evidence="1 2" key="1">
    <citation type="submission" date="2017-04" db="EMBL/GenBank/DDBJ databases">
        <title>The new phylogeny of genus Mycobacterium.</title>
        <authorList>
            <person name="Tortoli E."/>
            <person name="Trovato A."/>
            <person name="Cirillo D.M."/>
        </authorList>
    </citation>
    <scope>NUCLEOTIDE SEQUENCE [LARGE SCALE GENOMIC DNA]</scope>
    <source>
        <strain evidence="1 2">KCTC 19819</strain>
    </source>
</reference>
<dbReference type="Proteomes" id="UP000193577">
    <property type="component" value="Unassembled WGS sequence"/>
</dbReference>
<evidence type="ECO:0000313" key="1">
    <source>
        <dbReference type="EMBL" id="OSC34695.1"/>
    </source>
</evidence>
<sequence length="656" mass="71468">MPQEIRLTPELLPLVGAVTARDKHRKRDDDDDAEHSDELTAAIDGVSWSAWIAGDPRVVGTGSVDECGCAIAHWHTAENSKSVTLHDGCERGYGAHIWSGTMRADLDVNEHVSRLRLSAALHGVSERDAAAVHGIELRRRSSLHVLTPESVEDSAAELEAKGNLAAADHRRRVAAEMRRAVAMRNGEAAAPTYRVAGGPESHAAGTDGPSGSQTGGQDSGDGDGRKEAVPLDELFAELPDPYDSELEARVFGFLPETQRIREAARGGAISPWSVLGITIGRGLLRVAPDVLIPPLVGNTPAVLNLQIGIVGASGKGKGASVGVVDYSASVDQGWDKRFKPPSGPALANLFVQLSRDDAGEPYIEQIRDAAWCDWPEVDSLTATVKRGGNDLGSELRSGITGEELGTDPKGERQHPLKVPARSYRLLVTVSVQYGEPAAPLMAERDGGTLQRTIWFGTADPGRYTTWDASRPTWTQLDIMAQLPPGQQQLTVDEDIRREVWEAQSASIDSDCAGDELGGHHNLNRLKLAAWAVLVQHRHHIDRAAWEWAGAVMTHSSRIQARLDASVKNLRRSQARESGELDHVRRTAQGEAAAKQWERLLDNLARWGHKQSAWFTVNDIRRSAKGGSERYRRAQELADELEARGVWRRDGMSYFPL</sequence>
<protein>
    <submittedName>
        <fullName evidence="1">Uncharacterized protein</fullName>
    </submittedName>
</protein>
<dbReference type="AlphaFoldDB" id="A0A7I7SDZ3"/>
<dbReference type="OrthoDB" id="3218228at2"/>
<comment type="caution">
    <text evidence="1">The sequence shown here is derived from an EMBL/GenBank/DDBJ whole genome shotgun (WGS) entry which is preliminary data.</text>
</comment>
<proteinExistence type="predicted"/>
<dbReference type="RefSeq" id="WP_085302672.1">
    <property type="nucleotide sequence ID" value="NZ_AP022594.1"/>
</dbReference>
<organism evidence="1 2">
    <name type="scientific">Mycolicibacillus koreensis</name>
    <dbReference type="NCBI Taxonomy" id="1069220"/>
    <lineage>
        <taxon>Bacteria</taxon>
        <taxon>Bacillati</taxon>
        <taxon>Actinomycetota</taxon>
        <taxon>Actinomycetes</taxon>
        <taxon>Mycobacteriales</taxon>
        <taxon>Mycobacteriaceae</taxon>
        <taxon>Mycolicibacillus</taxon>
    </lineage>
</organism>
<dbReference type="EMBL" id="NCXO01000008">
    <property type="protein sequence ID" value="OSC34695.1"/>
    <property type="molecule type" value="Genomic_DNA"/>
</dbReference>